<dbReference type="InterPro" id="IPR035396">
    <property type="entry name" value="Bac_rhamnosid6H"/>
</dbReference>
<dbReference type="InterPro" id="IPR013737">
    <property type="entry name" value="Bac_rhamnosid_N"/>
</dbReference>
<dbReference type="Pfam" id="PF17389">
    <property type="entry name" value="Bac_rhamnosid6H"/>
    <property type="match status" value="1"/>
</dbReference>
<dbReference type="Proteomes" id="UP000245959">
    <property type="component" value="Unassembled WGS sequence"/>
</dbReference>
<dbReference type="PANTHER" id="PTHR33307">
    <property type="entry name" value="ALPHA-RHAMNOSIDASE (EUROFUNG)"/>
    <property type="match status" value="1"/>
</dbReference>
<dbReference type="InterPro" id="IPR016007">
    <property type="entry name" value="Alpha_rhamnosid"/>
</dbReference>
<dbReference type="PANTHER" id="PTHR33307:SF6">
    <property type="entry name" value="ALPHA-RHAMNOSIDASE (EUROFUNG)-RELATED"/>
    <property type="match status" value="1"/>
</dbReference>
<dbReference type="SUPFAM" id="SSF48208">
    <property type="entry name" value="Six-hairpin glycosidases"/>
    <property type="match status" value="1"/>
</dbReference>
<comment type="caution">
    <text evidence="8">The sequence shown here is derived from an EMBL/GenBank/DDBJ whole genome shotgun (WGS) entry which is preliminary data.</text>
</comment>
<dbReference type="InterPro" id="IPR012341">
    <property type="entry name" value="6hp_glycosidase-like_sf"/>
</dbReference>
<dbReference type="GO" id="GO:0030596">
    <property type="term" value="F:alpha-L-rhamnosidase activity"/>
    <property type="evidence" value="ECO:0007669"/>
    <property type="project" value="UniProtKB-EC"/>
</dbReference>
<dbReference type="Gene3D" id="1.50.10.10">
    <property type="match status" value="1"/>
</dbReference>
<feature type="domain" description="Bacterial alpha-L-rhamnosidase N-terminal" evidence="5">
    <location>
        <begin position="42"/>
        <end position="207"/>
    </location>
</feature>
<dbReference type="OrthoDB" id="9761045at2"/>
<accession>A0A2U1B9X3</accession>
<dbReference type="EMBL" id="QEKH01000002">
    <property type="protein sequence ID" value="PVY45455.1"/>
    <property type="molecule type" value="Genomic_DNA"/>
</dbReference>
<dbReference type="Pfam" id="PF08531">
    <property type="entry name" value="Bac_rhamnosid_N"/>
    <property type="match status" value="1"/>
</dbReference>
<evidence type="ECO:0000256" key="3">
    <source>
        <dbReference type="ARBA" id="ARBA00022801"/>
    </source>
</evidence>
<reference evidence="8 9" key="1">
    <citation type="submission" date="2018-04" db="EMBL/GenBank/DDBJ databases">
        <title>Genomic Encyclopedia of Type Strains, Phase IV (KMG-IV): sequencing the most valuable type-strain genomes for metagenomic binning, comparative biology and taxonomic classification.</title>
        <authorList>
            <person name="Goeker M."/>
        </authorList>
    </citation>
    <scope>NUCLEOTIDE SEQUENCE [LARGE SCALE GENOMIC DNA]</scope>
    <source>
        <strain evidence="8 9">DSM 14823</strain>
    </source>
</reference>
<gene>
    <name evidence="8" type="ORF">C8D82_10225</name>
</gene>
<feature type="domain" description="Alpha-L-rhamnosidase six-hairpin glycosidase" evidence="6">
    <location>
        <begin position="330"/>
        <end position="656"/>
    </location>
</feature>
<evidence type="ECO:0000256" key="2">
    <source>
        <dbReference type="ARBA" id="ARBA00012652"/>
    </source>
</evidence>
<keyword evidence="9" id="KW-1185">Reference proteome</keyword>
<dbReference type="InterPro" id="IPR035398">
    <property type="entry name" value="Bac_rhamnosid_C"/>
</dbReference>
<sequence length="743" mass="83529">MSIEPECRARWITRDLPGLTFQSEVMPAPCLRREFDCPAVFRKALVRIAAPGYCDLRLDGGRIDRSELAPTVSVFDRRVRFLEIDVTGRLVPGKRSTWSAVLGNGWYNCHTHEVWHFDKAPWRDYPKFRFELEIDGELFLASDRSWRVATGGLLFDGLRNGETYDARLEPSGWRLPGFDDSGWERAVITAPPGGILTRQTAPCCQVMRRLEPVRLDRTGNRITADFGENLTGWCRITVKAPAGTVFTIRYYERLAPDGQPEQPHAERLAQYILDGEFQTDHYTAAGVPEGESWRPRFTYHGFRYAVIELSDPAAELCAVEAQFVCSAFERTGEYRTSDENFNRLTECAVRSYLGNFTGIPTDCPQREKNGWTGDALLAAETGLFLFDAASSYSEWLETLCDSQRPSGQLPAIAPTGGWGFNGCSGPAWDSVLVLLPWSIYLHTGDRRVPEKFFPAMLRYLDYCREREEADGLLDFGLADWCAPNCIEGRVERCFSSSAYYIRDLETAAVIAGLFGEAETGRTLQQRAAAVRTALLHRFRHSAGEWGNGGMTELGMALEMDLVPEHERLQAAAALAELARKVSCQAQFGIQGARYVPRALARNGHIDTAWRFFTQHSYPGWMHWLDSGATTLLENWEGSQSWNHIMYGDFVAFAFEYLGGIRLTPGFAAGGPLRVAPCIPAELDSFQARCRTGRGEVECRWRRHGGRLEFELTLPAAVEAELTLCDRQFRQGPGKQRYTVSQAD</sequence>
<feature type="domain" description="Alpha-L-rhamnosidase concanavalin-like" evidence="4">
    <location>
        <begin position="221"/>
        <end position="311"/>
    </location>
</feature>
<dbReference type="RefSeq" id="WP_116882485.1">
    <property type="nucleotide sequence ID" value="NZ_CABMMC010000171.1"/>
</dbReference>
<protein>
    <recommendedName>
        <fullName evidence="2">alpha-L-rhamnosidase</fullName>
        <ecNumber evidence="2">3.2.1.40</ecNumber>
    </recommendedName>
</protein>
<evidence type="ECO:0000256" key="1">
    <source>
        <dbReference type="ARBA" id="ARBA00001445"/>
    </source>
</evidence>
<keyword evidence="3" id="KW-0378">Hydrolase</keyword>
<dbReference type="InterPro" id="IPR008928">
    <property type="entry name" value="6-hairpin_glycosidase_sf"/>
</dbReference>
<dbReference type="Gene3D" id="2.60.120.260">
    <property type="entry name" value="Galactose-binding domain-like"/>
    <property type="match status" value="2"/>
</dbReference>
<dbReference type="InterPro" id="IPR008902">
    <property type="entry name" value="Rhamnosid_concanavalin"/>
</dbReference>
<dbReference type="Pfam" id="PF17390">
    <property type="entry name" value="Bac_rhamnosid_C"/>
    <property type="match status" value="1"/>
</dbReference>
<comment type="catalytic activity">
    <reaction evidence="1">
        <text>Hydrolysis of terminal non-reducing alpha-L-rhamnose residues in alpha-L-rhamnosides.</text>
        <dbReference type="EC" id="3.2.1.40"/>
    </reaction>
</comment>
<dbReference type="Pfam" id="PF05592">
    <property type="entry name" value="Bac_rhamnosid"/>
    <property type="match status" value="1"/>
</dbReference>
<name>A0A2U1B9X3_9BACT</name>
<dbReference type="GO" id="GO:0005975">
    <property type="term" value="P:carbohydrate metabolic process"/>
    <property type="evidence" value="ECO:0007669"/>
    <property type="project" value="InterPro"/>
</dbReference>
<proteinExistence type="predicted"/>
<dbReference type="EC" id="3.2.1.40" evidence="2"/>
<evidence type="ECO:0000259" key="5">
    <source>
        <dbReference type="Pfam" id="PF08531"/>
    </source>
</evidence>
<evidence type="ECO:0000259" key="6">
    <source>
        <dbReference type="Pfam" id="PF17389"/>
    </source>
</evidence>
<dbReference type="AlphaFoldDB" id="A0A2U1B9X3"/>
<dbReference type="Gene3D" id="2.60.420.10">
    <property type="entry name" value="Maltose phosphorylase, domain 3"/>
    <property type="match status" value="1"/>
</dbReference>
<organism evidence="8 9">
    <name type="scientific">Victivallis vadensis</name>
    <dbReference type="NCBI Taxonomy" id="172901"/>
    <lineage>
        <taxon>Bacteria</taxon>
        <taxon>Pseudomonadati</taxon>
        <taxon>Lentisphaerota</taxon>
        <taxon>Lentisphaeria</taxon>
        <taxon>Victivallales</taxon>
        <taxon>Victivallaceae</taxon>
        <taxon>Victivallis</taxon>
    </lineage>
</organism>
<evidence type="ECO:0000259" key="4">
    <source>
        <dbReference type="Pfam" id="PF05592"/>
    </source>
</evidence>
<evidence type="ECO:0000313" key="8">
    <source>
        <dbReference type="EMBL" id="PVY45455.1"/>
    </source>
</evidence>
<evidence type="ECO:0000259" key="7">
    <source>
        <dbReference type="Pfam" id="PF17390"/>
    </source>
</evidence>
<feature type="domain" description="Alpha-L-rhamnosidase C-terminal" evidence="7">
    <location>
        <begin position="672"/>
        <end position="733"/>
    </location>
</feature>
<dbReference type="GeneID" id="78293815"/>
<evidence type="ECO:0000313" key="9">
    <source>
        <dbReference type="Proteomes" id="UP000245959"/>
    </source>
</evidence>